<dbReference type="OrthoDB" id="65569at2759"/>
<dbReference type="GO" id="GO:0005975">
    <property type="term" value="P:carbohydrate metabolic process"/>
    <property type="evidence" value="ECO:0007669"/>
    <property type="project" value="InterPro"/>
</dbReference>
<evidence type="ECO:0000256" key="1">
    <source>
        <dbReference type="ARBA" id="ARBA00010838"/>
    </source>
</evidence>
<dbReference type="InterPro" id="IPR001360">
    <property type="entry name" value="Glyco_hydro_1"/>
</dbReference>
<feature type="chain" id="PRO_5013144277" evidence="7">
    <location>
        <begin position="19"/>
        <end position="501"/>
    </location>
</feature>
<dbReference type="EMBL" id="LNIX01000001">
    <property type="protein sequence ID" value="OXA63490.1"/>
    <property type="molecule type" value="Genomic_DNA"/>
</dbReference>
<evidence type="ECO:0000313" key="8">
    <source>
        <dbReference type="EMBL" id="OXA63490.1"/>
    </source>
</evidence>
<dbReference type="PANTHER" id="PTHR10353">
    <property type="entry name" value="GLYCOSYL HYDROLASE"/>
    <property type="match status" value="1"/>
</dbReference>
<evidence type="ECO:0000256" key="5">
    <source>
        <dbReference type="ARBA" id="ARBA00023295"/>
    </source>
</evidence>
<evidence type="ECO:0000256" key="4">
    <source>
        <dbReference type="ARBA" id="ARBA00023180"/>
    </source>
</evidence>
<comment type="similarity">
    <text evidence="1 6">Belongs to the glycosyl hydrolase 1 family.</text>
</comment>
<dbReference type="PRINTS" id="PR00131">
    <property type="entry name" value="GLHYDRLASE1"/>
</dbReference>
<dbReference type="Proteomes" id="UP000198287">
    <property type="component" value="Unassembled WGS sequence"/>
</dbReference>
<sequence length="501" mass="57477">MLKFVFLSVLLLAGGVKGQDDEFLYDVFPPDFQWGVATSAYQIEGGAFADGKGLSNWDYWSHNGSYEGHCNVRDCQNGDVGGDSYHKFREDAALIKSMGADFYRFSLSWARIVPTGRVADGVNQAGIDHYNEVIDNLIAEGITPFITLYHWDLPLPLTWDGSWLNEDIIEHFKDYARIVFENYGDRVKLWLSFNEPHVFCFADWTYAYLNPFNWTQPVKPYICSHNILKAHALAWRMYDSEFRPTQGGKMGITLNCDWPEPLDPANSAHVEASDRSMHFHYGLYANPLLRGEYPPIMRSLIDAKSEAEGRNESRLPSFDAEWTQIVNGTLDFLGLNHYFAYKVVPDDNNESIWVEGDANIHIEPDDESWNHTAVGWPITPFGIRKVVKWIADEYNYPIYITENGYGHWENDTFNDPIRVEFYKQYINNVLRAVRLDGADVKSYTAWSLLDNYEWASGYSVRFGVHHVNYTDPNLTRTPKASAMYLKVVFADNGFPNATRTD</sequence>
<dbReference type="PANTHER" id="PTHR10353:SF36">
    <property type="entry name" value="LP05116P"/>
    <property type="match status" value="1"/>
</dbReference>
<dbReference type="SUPFAM" id="SSF51445">
    <property type="entry name" value="(Trans)glycosidases"/>
    <property type="match status" value="1"/>
</dbReference>
<dbReference type="OMA" id="NYYQTIT"/>
<comment type="subunit">
    <text evidence="2">Homodimer.</text>
</comment>
<keyword evidence="7" id="KW-0732">Signal</keyword>
<keyword evidence="5" id="KW-0326">Glycosidase</keyword>
<accession>A0A226F2C7</accession>
<dbReference type="Gene3D" id="3.20.20.80">
    <property type="entry name" value="Glycosidases"/>
    <property type="match status" value="1"/>
</dbReference>
<keyword evidence="4" id="KW-0325">Glycoprotein</keyword>
<dbReference type="FunFam" id="3.20.20.80:FF:000013">
    <property type="entry name" value="lactase-phlorizin hydrolase"/>
    <property type="match status" value="1"/>
</dbReference>
<protein>
    <submittedName>
        <fullName evidence="8">Lactase-phlorizin hydrolase</fullName>
    </submittedName>
</protein>
<evidence type="ECO:0000256" key="7">
    <source>
        <dbReference type="SAM" id="SignalP"/>
    </source>
</evidence>
<dbReference type="PROSITE" id="PS00653">
    <property type="entry name" value="GLYCOSYL_HYDROL_F1_2"/>
    <property type="match status" value="1"/>
</dbReference>
<gene>
    <name evidence="8" type="ORF">Fcan01_01594</name>
</gene>
<reference evidence="8 9" key="1">
    <citation type="submission" date="2015-12" db="EMBL/GenBank/DDBJ databases">
        <title>The genome of Folsomia candida.</title>
        <authorList>
            <person name="Faddeeva A."/>
            <person name="Derks M.F."/>
            <person name="Anvar Y."/>
            <person name="Smit S."/>
            <person name="Van Straalen N."/>
            <person name="Roelofs D."/>
        </authorList>
    </citation>
    <scope>NUCLEOTIDE SEQUENCE [LARGE SCALE GENOMIC DNA]</scope>
    <source>
        <strain evidence="8 9">VU population</strain>
        <tissue evidence="8">Whole body</tissue>
    </source>
</reference>
<evidence type="ECO:0000256" key="6">
    <source>
        <dbReference type="RuleBase" id="RU003690"/>
    </source>
</evidence>
<dbReference type="AlphaFoldDB" id="A0A226F2C7"/>
<dbReference type="Pfam" id="PF00232">
    <property type="entry name" value="Glyco_hydro_1"/>
    <property type="match status" value="1"/>
</dbReference>
<evidence type="ECO:0000313" key="9">
    <source>
        <dbReference type="Proteomes" id="UP000198287"/>
    </source>
</evidence>
<name>A0A226F2C7_FOLCA</name>
<dbReference type="InterPro" id="IPR033132">
    <property type="entry name" value="GH_1_N_CS"/>
</dbReference>
<feature type="signal peptide" evidence="7">
    <location>
        <begin position="1"/>
        <end position="18"/>
    </location>
</feature>
<comment type="caution">
    <text evidence="8">The sequence shown here is derived from an EMBL/GenBank/DDBJ whole genome shotgun (WGS) entry which is preliminary data.</text>
</comment>
<evidence type="ECO:0000256" key="3">
    <source>
        <dbReference type="ARBA" id="ARBA00022801"/>
    </source>
</evidence>
<organism evidence="8 9">
    <name type="scientific">Folsomia candida</name>
    <name type="common">Springtail</name>
    <dbReference type="NCBI Taxonomy" id="158441"/>
    <lineage>
        <taxon>Eukaryota</taxon>
        <taxon>Metazoa</taxon>
        <taxon>Ecdysozoa</taxon>
        <taxon>Arthropoda</taxon>
        <taxon>Hexapoda</taxon>
        <taxon>Collembola</taxon>
        <taxon>Entomobryomorpha</taxon>
        <taxon>Isotomoidea</taxon>
        <taxon>Isotomidae</taxon>
        <taxon>Proisotominae</taxon>
        <taxon>Folsomia</taxon>
    </lineage>
</organism>
<dbReference type="GO" id="GO:0008422">
    <property type="term" value="F:beta-glucosidase activity"/>
    <property type="evidence" value="ECO:0007669"/>
    <property type="project" value="TreeGrafter"/>
</dbReference>
<proteinExistence type="inferred from homology"/>
<keyword evidence="9" id="KW-1185">Reference proteome</keyword>
<dbReference type="InterPro" id="IPR017853">
    <property type="entry name" value="GH"/>
</dbReference>
<keyword evidence="3 8" id="KW-0378">Hydrolase</keyword>
<evidence type="ECO:0000256" key="2">
    <source>
        <dbReference type="ARBA" id="ARBA00011738"/>
    </source>
</evidence>